<dbReference type="InterPro" id="IPR036388">
    <property type="entry name" value="WH-like_DNA-bd_sf"/>
</dbReference>
<dbReference type="Proteomes" id="UP000306192">
    <property type="component" value="Unassembled WGS sequence"/>
</dbReference>
<dbReference type="AlphaFoldDB" id="A0A4T2C413"/>
<accession>A0A4T2C413</accession>
<dbReference type="Pfam" id="PF03466">
    <property type="entry name" value="LysR_substrate"/>
    <property type="match status" value="1"/>
</dbReference>
<evidence type="ECO:0000256" key="4">
    <source>
        <dbReference type="ARBA" id="ARBA00023163"/>
    </source>
</evidence>
<comment type="caution">
    <text evidence="6">The sequence shown here is derived from an EMBL/GenBank/DDBJ whole genome shotgun (WGS) entry which is preliminary data.</text>
</comment>
<organism evidence="6 7">
    <name type="scientific">Subtercola vilae</name>
    <dbReference type="NCBI Taxonomy" id="2056433"/>
    <lineage>
        <taxon>Bacteria</taxon>
        <taxon>Bacillati</taxon>
        <taxon>Actinomycetota</taxon>
        <taxon>Actinomycetes</taxon>
        <taxon>Micrococcales</taxon>
        <taxon>Microbacteriaceae</taxon>
        <taxon>Subtercola</taxon>
    </lineage>
</organism>
<keyword evidence="3" id="KW-0238">DNA-binding</keyword>
<dbReference type="PANTHER" id="PTHR30346:SF29">
    <property type="entry name" value="LYSR SUBSTRATE-BINDING"/>
    <property type="match status" value="1"/>
</dbReference>
<evidence type="ECO:0000259" key="5">
    <source>
        <dbReference type="PROSITE" id="PS50931"/>
    </source>
</evidence>
<comment type="similarity">
    <text evidence="1">Belongs to the LysR transcriptional regulatory family.</text>
</comment>
<gene>
    <name evidence="6" type="ORF">D4765_05750</name>
</gene>
<dbReference type="InterPro" id="IPR036390">
    <property type="entry name" value="WH_DNA-bd_sf"/>
</dbReference>
<evidence type="ECO:0000256" key="1">
    <source>
        <dbReference type="ARBA" id="ARBA00009437"/>
    </source>
</evidence>
<evidence type="ECO:0000256" key="3">
    <source>
        <dbReference type="ARBA" id="ARBA00023125"/>
    </source>
</evidence>
<keyword evidence="4" id="KW-0804">Transcription</keyword>
<dbReference type="SUPFAM" id="SSF53850">
    <property type="entry name" value="Periplasmic binding protein-like II"/>
    <property type="match status" value="1"/>
</dbReference>
<evidence type="ECO:0000313" key="6">
    <source>
        <dbReference type="EMBL" id="TIH39055.1"/>
    </source>
</evidence>
<evidence type="ECO:0000313" key="7">
    <source>
        <dbReference type="Proteomes" id="UP000306192"/>
    </source>
</evidence>
<dbReference type="GO" id="GO:0032993">
    <property type="term" value="C:protein-DNA complex"/>
    <property type="evidence" value="ECO:0007669"/>
    <property type="project" value="TreeGrafter"/>
</dbReference>
<dbReference type="GO" id="GO:0003677">
    <property type="term" value="F:DNA binding"/>
    <property type="evidence" value="ECO:0007669"/>
    <property type="project" value="UniProtKB-KW"/>
</dbReference>
<reference evidence="6 7" key="1">
    <citation type="journal article" date="2019" name="Microorganisms">
        <title>Systematic Affiliation and Genome Analysis of Subtercola vilae DB165(T) with Particular Emphasis on Cold Adaptation of an Isolate from a High-Altitude Cold Volcano Lake.</title>
        <authorList>
            <person name="Villalobos A.S."/>
            <person name="Wiese J."/>
            <person name="Imhoff J.F."/>
            <person name="Dorador C."/>
            <person name="Keller A."/>
            <person name="Hentschel U."/>
        </authorList>
    </citation>
    <scope>NUCLEOTIDE SEQUENCE [LARGE SCALE GENOMIC DNA]</scope>
    <source>
        <strain evidence="6 7">DB165</strain>
    </source>
</reference>
<dbReference type="OrthoDB" id="4131546at2"/>
<evidence type="ECO:0000256" key="2">
    <source>
        <dbReference type="ARBA" id="ARBA00023015"/>
    </source>
</evidence>
<dbReference type="Pfam" id="PF00126">
    <property type="entry name" value="HTH_1"/>
    <property type="match status" value="1"/>
</dbReference>
<name>A0A4T2C413_9MICO</name>
<dbReference type="Gene3D" id="3.40.190.10">
    <property type="entry name" value="Periplasmic binding protein-like II"/>
    <property type="match status" value="2"/>
</dbReference>
<dbReference type="InterPro" id="IPR000847">
    <property type="entry name" value="LysR_HTH_N"/>
</dbReference>
<proteinExistence type="inferred from homology"/>
<sequence>MLAELDELGTIAAVARSLRLTAPGISMQLAALEREVGVKLTERQGRRVVVTPAGRLLSWHAREIGDRLAVAESEAVALREGAVGTYRVAAFPTAARSYVAEAWAGVLGLGDVVGAGAGGAAAAGARGRGLRLGLRLTELEPGPALKALAAGEVEVAVTHSYSNMAPRAQPGLVATSLLAEPVLLATRESGAMAQDARSAVDLADFADADWVLPHREWTCFEMVQRACGLAGFEPRCIAEATDYSVQLALVAAGAGVALVPRSGALQMPEGVVLRPLSVPVTRHHFAVIRRGSMADSGLARVLQLLGSAAKNVGGDSGAGSFSGADLTFGHPEASTQ</sequence>
<dbReference type="PROSITE" id="PS50931">
    <property type="entry name" value="HTH_LYSR"/>
    <property type="match status" value="1"/>
</dbReference>
<dbReference type="EMBL" id="QYRT01000007">
    <property type="protein sequence ID" value="TIH39055.1"/>
    <property type="molecule type" value="Genomic_DNA"/>
</dbReference>
<dbReference type="Gene3D" id="1.10.10.10">
    <property type="entry name" value="Winged helix-like DNA-binding domain superfamily/Winged helix DNA-binding domain"/>
    <property type="match status" value="1"/>
</dbReference>
<keyword evidence="7" id="KW-1185">Reference proteome</keyword>
<dbReference type="GO" id="GO:0003700">
    <property type="term" value="F:DNA-binding transcription factor activity"/>
    <property type="evidence" value="ECO:0007669"/>
    <property type="project" value="InterPro"/>
</dbReference>
<dbReference type="InterPro" id="IPR005119">
    <property type="entry name" value="LysR_subst-bd"/>
</dbReference>
<dbReference type="SUPFAM" id="SSF46785">
    <property type="entry name" value="Winged helix' DNA-binding domain"/>
    <property type="match status" value="1"/>
</dbReference>
<protein>
    <submittedName>
        <fullName evidence="6">LysR family transcriptional regulator</fullName>
    </submittedName>
</protein>
<dbReference type="PANTHER" id="PTHR30346">
    <property type="entry name" value="TRANSCRIPTIONAL DUAL REGULATOR HCAR-RELATED"/>
    <property type="match status" value="1"/>
</dbReference>
<feature type="domain" description="HTH lysR-type" evidence="5">
    <location>
        <begin position="1"/>
        <end position="51"/>
    </location>
</feature>
<keyword evidence="2" id="KW-0805">Transcription regulation</keyword>